<dbReference type="PROSITE" id="PS00409">
    <property type="entry name" value="PROKAR_NTER_METHYL"/>
    <property type="match status" value="1"/>
</dbReference>
<comment type="caution">
    <text evidence="2">The sequence shown here is derived from an EMBL/GenBank/DDBJ whole genome shotgun (WGS) entry which is preliminary data.</text>
</comment>
<dbReference type="EMBL" id="JACEZU010000013">
    <property type="protein sequence ID" value="MBA5689978.1"/>
    <property type="molecule type" value="Genomic_DNA"/>
</dbReference>
<feature type="transmembrane region" description="Helical" evidence="1">
    <location>
        <begin position="6"/>
        <end position="32"/>
    </location>
</feature>
<dbReference type="Pfam" id="PF07963">
    <property type="entry name" value="N_methyl"/>
    <property type="match status" value="1"/>
</dbReference>
<proteinExistence type="predicted"/>
<evidence type="ECO:0000313" key="3">
    <source>
        <dbReference type="Proteomes" id="UP000573499"/>
    </source>
</evidence>
<evidence type="ECO:0000313" key="2">
    <source>
        <dbReference type="EMBL" id="MBA5689978.1"/>
    </source>
</evidence>
<keyword evidence="1" id="KW-1133">Transmembrane helix</keyword>
<dbReference type="InterPro" id="IPR012902">
    <property type="entry name" value="N_methyl_site"/>
</dbReference>
<dbReference type="AlphaFoldDB" id="A0A7W2FE20"/>
<keyword evidence="1" id="KW-0472">Membrane</keyword>
<evidence type="ECO:0000256" key="1">
    <source>
        <dbReference type="SAM" id="Phobius"/>
    </source>
</evidence>
<sequence>MVTRRLAGFSLIELLVSAAILGLLASIAVPFVETTVRREKERALRIALRDIRQAIDAYQHAAATGRIKAPADSGCPKTLTDLTSGATDLGPRGGKLYFLRRIPRDPFFADSSVAAANTWGLRSYASSDDAPKKGDDVFDVYSQSKQTGMNGIPYKEW</sequence>
<dbReference type="InterPro" id="IPR045584">
    <property type="entry name" value="Pilin-like"/>
</dbReference>
<organism evidence="2 3">
    <name type="scientific">Rugamonas apoptosis</name>
    <dbReference type="NCBI Taxonomy" id="2758570"/>
    <lineage>
        <taxon>Bacteria</taxon>
        <taxon>Pseudomonadati</taxon>
        <taxon>Pseudomonadota</taxon>
        <taxon>Betaproteobacteria</taxon>
        <taxon>Burkholderiales</taxon>
        <taxon>Oxalobacteraceae</taxon>
        <taxon>Telluria group</taxon>
        <taxon>Rugamonas</taxon>
    </lineage>
</organism>
<keyword evidence="3" id="KW-1185">Reference proteome</keyword>
<name>A0A7W2FE20_9BURK</name>
<dbReference type="Proteomes" id="UP000573499">
    <property type="component" value="Unassembled WGS sequence"/>
</dbReference>
<keyword evidence="1" id="KW-0812">Transmembrane</keyword>
<protein>
    <submittedName>
        <fullName evidence="2">Type II secretion system protein</fullName>
    </submittedName>
</protein>
<dbReference type="Gene3D" id="3.30.700.10">
    <property type="entry name" value="Glycoprotein, Type 4 Pilin"/>
    <property type="match status" value="1"/>
</dbReference>
<dbReference type="NCBIfam" id="TIGR02532">
    <property type="entry name" value="IV_pilin_GFxxxE"/>
    <property type="match status" value="1"/>
</dbReference>
<accession>A0A7W2FE20</accession>
<gene>
    <name evidence="2" type="ORF">H3H39_23290</name>
</gene>
<dbReference type="SUPFAM" id="SSF54523">
    <property type="entry name" value="Pili subunits"/>
    <property type="match status" value="1"/>
</dbReference>
<reference evidence="2 3" key="1">
    <citation type="submission" date="2020-07" db="EMBL/GenBank/DDBJ databases">
        <title>Novel species isolated from subtropical streams in China.</title>
        <authorList>
            <person name="Lu H."/>
        </authorList>
    </citation>
    <scope>NUCLEOTIDE SEQUENCE [LARGE SCALE GENOMIC DNA]</scope>
    <source>
        <strain evidence="2 3">LX47W</strain>
    </source>
</reference>